<evidence type="ECO:0000313" key="1">
    <source>
        <dbReference type="EMBL" id="CAD7677802.1"/>
    </source>
</evidence>
<comment type="caution">
    <text evidence="1">The sequence shown here is derived from an EMBL/GenBank/DDBJ whole genome shotgun (WGS) entry which is preliminary data.</text>
</comment>
<reference evidence="1" key="1">
    <citation type="submission" date="2020-12" db="EMBL/GenBank/DDBJ databases">
        <authorList>
            <consortium name="Molecular Ecology Group"/>
        </authorList>
    </citation>
    <scope>NUCLEOTIDE SEQUENCE</scope>
    <source>
        <strain evidence="1">TBG_1078</strain>
    </source>
</reference>
<dbReference type="EMBL" id="CAJHUB010000680">
    <property type="protein sequence ID" value="CAD7677802.1"/>
    <property type="molecule type" value="Genomic_DNA"/>
</dbReference>
<evidence type="ECO:0000313" key="2">
    <source>
        <dbReference type="Proteomes" id="UP000645828"/>
    </source>
</evidence>
<dbReference type="AlphaFoldDB" id="A0A811YTZ9"/>
<proteinExistence type="predicted"/>
<keyword evidence="2" id="KW-1185">Reference proteome</keyword>
<accession>A0A811YTZ9</accession>
<sequence>MPCPEGCSGPHSPSLSTCLLQLRARHRQWLTFIEHLLCVKGRPPPPLHLLQKIIPFCPFCAEMVCPSPTPPNELLLLEEQRPWFLEMESTSGEVGMQIVEMTTKDLEYILTEL</sequence>
<organism evidence="1 2">
    <name type="scientific">Nyctereutes procyonoides</name>
    <name type="common">Raccoon dog</name>
    <name type="synonym">Canis procyonoides</name>
    <dbReference type="NCBI Taxonomy" id="34880"/>
    <lineage>
        <taxon>Eukaryota</taxon>
        <taxon>Metazoa</taxon>
        <taxon>Chordata</taxon>
        <taxon>Craniata</taxon>
        <taxon>Vertebrata</taxon>
        <taxon>Euteleostomi</taxon>
        <taxon>Mammalia</taxon>
        <taxon>Eutheria</taxon>
        <taxon>Laurasiatheria</taxon>
        <taxon>Carnivora</taxon>
        <taxon>Caniformia</taxon>
        <taxon>Canidae</taxon>
        <taxon>Nyctereutes</taxon>
    </lineage>
</organism>
<name>A0A811YTZ9_NYCPR</name>
<protein>
    <submittedName>
        <fullName evidence="1">(raccoon dog) hypothetical protein</fullName>
    </submittedName>
</protein>
<gene>
    <name evidence="1" type="ORF">NYPRO_LOCUS10600</name>
</gene>
<dbReference type="Proteomes" id="UP000645828">
    <property type="component" value="Unassembled WGS sequence"/>
</dbReference>